<dbReference type="Proteomes" id="UP000494165">
    <property type="component" value="Unassembled WGS sequence"/>
</dbReference>
<keyword evidence="1" id="KW-0863">Zinc-finger</keyword>
<dbReference type="PROSITE" id="PS00028">
    <property type="entry name" value="ZINC_FINGER_C2H2_1"/>
    <property type="match status" value="2"/>
</dbReference>
<feature type="domain" description="C2H2-type" evidence="2">
    <location>
        <begin position="70"/>
        <end position="97"/>
    </location>
</feature>
<comment type="caution">
    <text evidence="3">The sequence shown here is derived from an EMBL/GenBank/DDBJ whole genome shotgun (WGS) entry which is preliminary data.</text>
</comment>
<keyword evidence="1" id="KW-0479">Metal-binding</keyword>
<keyword evidence="1" id="KW-0862">Zinc</keyword>
<proteinExistence type="predicted"/>
<accession>A0A8S1E1U5</accession>
<dbReference type="SUPFAM" id="SSF57667">
    <property type="entry name" value="beta-beta-alpha zinc fingers"/>
    <property type="match status" value="1"/>
</dbReference>
<evidence type="ECO:0000313" key="4">
    <source>
        <dbReference type="Proteomes" id="UP000494165"/>
    </source>
</evidence>
<dbReference type="AlphaFoldDB" id="A0A8S1E1U5"/>
<keyword evidence="4" id="KW-1185">Reference proteome</keyword>
<dbReference type="Gene3D" id="3.30.160.60">
    <property type="entry name" value="Classic Zinc Finger"/>
    <property type="match status" value="1"/>
</dbReference>
<evidence type="ECO:0000256" key="1">
    <source>
        <dbReference type="PROSITE-ProRule" id="PRU00042"/>
    </source>
</evidence>
<protein>
    <recommendedName>
        <fullName evidence="2">C2H2-type domain-containing protein</fullName>
    </recommendedName>
</protein>
<evidence type="ECO:0000313" key="3">
    <source>
        <dbReference type="EMBL" id="CAB3386979.1"/>
    </source>
</evidence>
<dbReference type="InterPro" id="IPR036236">
    <property type="entry name" value="Znf_C2H2_sf"/>
</dbReference>
<gene>
    <name evidence="3" type="ORF">CLODIP_2_CD03870</name>
</gene>
<dbReference type="EMBL" id="CADEPI010000524">
    <property type="protein sequence ID" value="CAB3386979.1"/>
    <property type="molecule type" value="Genomic_DNA"/>
</dbReference>
<evidence type="ECO:0000259" key="2">
    <source>
        <dbReference type="PROSITE" id="PS50157"/>
    </source>
</evidence>
<organism evidence="3 4">
    <name type="scientific">Cloeon dipterum</name>
    <dbReference type="NCBI Taxonomy" id="197152"/>
    <lineage>
        <taxon>Eukaryota</taxon>
        <taxon>Metazoa</taxon>
        <taxon>Ecdysozoa</taxon>
        <taxon>Arthropoda</taxon>
        <taxon>Hexapoda</taxon>
        <taxon>Insecta</taxon>
        <taxon>Pterygota</taxon>
        <taxon>Palaeoptera</taxon>
        <taxon>Ephemeroptera</taxon>
        <taxon>Pisciforma</taxon>
        <taxon>Baetidae</taxon>
        <taxon>Cloeon</taxon>
    </lineage>
</organism>
<dbReference type="GO" id="GO:0008270">
    <property type="term" value="F:zinc ion binding"/>
    <property type="evidence" value="ECO:0007669"/>
    <property type="project" value="UniProtKB-KW"/>
</dbReference>
<dbReference type="SMART" id="SM00355">
    <property type="entry name" value="ZnF_C2H2"/>
    <property type="match status" value="2"/>
</dbReference>
<dbReference type="PROSITE" id="PS50157">
    <property type="entry name" value="ZINC_FINGER_C2H2_2"/>
    <property type="match status" value="1"/>
</dbReference>
<sequence length="194" mass="23309">MWSTFQKSLQFLWRQLRNSKAEDRFSEQLNFNMDVFVISINEDYIEVVKDKPEEIPAGEDVGETILNETFHCPHCPKSYENRREIRTHIKNHEKANVKTCSVYKCGFSFESQDLKEQHEKNEHAESEISSHQKFVPCPYSDVCKIQHEPQWMGLHIRRFHRVKPITCVLHPRIFYYENEEEKIQHDLKVHQKIH</sequence>
<name>A0A8S1E1U5_9INSE</name>
<reference evidence="3 4" key="1">
    <citation type="submission" date="2020-04" db="EMBL/GenBank/DDBJ databases">
        <authorList>
            <person name="Alioto T."/>
            <person name="Alioto T."/>
            <person name="Gomez Garrido J."/>
        </authorList>
    </citation>
    <scope>NUCLEOTIDE SEQUENCE [LARGE SCALE GENOMIC DNA]</scope>
</reference>
<dbReference type="InterPro" id="IPR013087">
    <property type="entry name" value="Znf_C2H2_type"/>
</dbReference>